<evidence type="ECO:0000256" key="7">
    <source>
        <dbReference type="SAM" id="MobiDB-lite"/>
    </source>
</evidence>
<evidence type="ECO:0000256" key="2">
    <source>
        <dbReference type="ARBA" id="ARBA00005417"/>
    </source>
</evidence>
<keyword evidence="6" id="KW-0046">Antibiotic resistance</keyword>
<organism evidence="9 10">
    <name type="scientific">Janibacter alkaliphilus</name>
    <dbReference type="NCBI Taxonomy" id="1069963"/>
    <lineage>
        <taxon>Bacteria</taxon>
        <taxon>Bacillati</taxon>
        <taxon>Actinomycetota</taxon>
        <taxon>Actinomycetes</taxon>
        <taxon>Micrococcales</taxon>
        <taxon>Intrasporangiaceae</taxon>
        <taxon>Janibacter</taxon>
    </lineage>
</organism>
<evidence type="ECO:0000313" key="9">
    <source>
        <dbReference type="EMBL" id="NYG38554.1"/>
    </source>
</evidence>
<dbReference type="InterPro" id="IPR027417">
    <property type="entry name" value="P-loop_NTPase"/>
</dbReference>
<keyword evidence="10" id="KW-1185">Reference proteome</keyword>
<evidence type="ECO:0000256" key="1">
    <source>
        <dbReference type="ARBA" id="ARBA00004202"/>
    </source>
</evidence>
<protein>
    <submittedName>
        <fullName evidence="9">ABC-type multidrug transport system ATPase subunit</fullName>
    </submittedName>
</protein>
<keyword evidence="4" id="KW-0547">Nucleotide-binding</keyword>
<dbReference type="EMBL" id="JACBZX010000001">
    <property type="protein sequence ID" value="NYG38554.1"/>
    <property type="molecule type" value="Genomic_DNA"/>
</dbReference>
<dbReference type="InterPro" id="IPR050763">
    <property type="entry name" value="ABC_transporter_ATP-binding"/>
</dbReference>
<name>A0A852XDN9_9MICO</name>
<evidence type="ECO:0000313" key="10">
    <source>
        <dbReference type="Proteomes" id="UP000592181"/>
    </source>
</evidence>
<dbReference type="Proteomes" id="UP000592181">
    <property type="component" value="Unassembled WGS sequence"/>
</dbReference>
<dbReference type="InterPro" id="IPR003593">
    <property type="entry name" value="AAA+_ATPase"/>
</dbReference>
<keyword evidence="5" id="KW-0067">ATP-binding</keyword>
<feature type="domain" description="ABC transporter" evidence="8">
    <location>
        <begin position="25"/>
        <end position="238"/>
    </location>
</feature>
<evidence type="ECO:0000256" key="5">
    <source>
        <dbReference type="ARBA" id="ARBA00022840"/>
    </source>
</evidence>
<dbReference type="PROSITE" id="PS50893">
    <property type="entry name" value="ABC_TRANSPORTER_2"/>
    <property type="match status" value="1"/>
</dbReference>
<evidence type="ECO:0000256" key="3">
    <source>
        <dbReference type="ARBA" id="ARBA00022448"/>
    </source>
</evidence>
<dbReference type="Gene3D" id="3.40.50.300">
    <property type="entry name" value="P-loop containing nucleotide triphosphate hydrolases"/>
    <property type="match status" value="1"/>
</dbReference>
<dbReference type="GO" id="GO:0046677">
    <property type="term" value="P:response to antibiotic"/>
    <property type="evidence" value="ECO:0007669"/>
    <property type="project" value="UniProtKB-KW"/>
</dbReference>
<dbReference type="InterPro" id="IPR003439">
    <property type="entry name" value="ABC_transporter-like_ATP-bd"/>
</dbReference>
<evidence type="ECO:0000259" key="8">
    <source>
        <dbReference type="PROSITE" id="PS50893"/>
    </source>
</evidence>
<dbReference type="RefSeq" id="WP_179463732.1">
    <property type="nucleotide sequence ID" value="NZ_JACBZX010000001.1"/>
</dbReference>
<proteinExistence type="inferred from homology"/>
<dbReference type="GO" id="GO:0005886">
    <property type="term" value="C:plasma membrane"/>
    <property type="evidence" value="ECO:0007669"/>
    <property type="project" value="UniProtKB-SubCell"/>
</dbReference>
<gene>
    <name evidence="9" type="ORF">BJY28_003023</name>
</gene>
<keyword evidence="3" id="KW-0813">Transport</keyword>
<comment type="subcellular location">
    <subcellularLocation>
        <location evidence="1">Cell membrane</location>
        <topology evidence="1">Peripheral membrane protein</topology>
    </subcellularLocation>
</comment>
<dbReference type="AlphaFoldDB" id="A0A852XDN9"/>
<comment type="similarity">
    <text evidence="2">Belongs to the ABC transporter superfamily.</text>
</comment>
<dbReference type="Pfam" id="PF00005">
    <property type="entry name" value="ABC_tran"/>
    <property type="match status" value="1"/>
</dbReference>
<feature type="compositionally biased region" description="Basic and acidic residues" evidence="7">
    <location>
        <begin position="1"/>
        <end position="10"/>
    </location>
</feature>
<evidence type="ECO:0000256" key="4">
    <source>
        <dbReference type="ARBA" id="ARBA00022741"/>
    </source>
</evidence>
<accession>A0A852XDN9</accession>
<comment type="caution">
    <text evidence="9">The sequence shown here is derived from an EMBL/GenBank/DDBJ whole genome shotgun (WGS) entry which is preliminary data.</text>
</comment>
<sequence length="238" mass="25245">MGDTDGDKGDGGSGAAASEGRENRVVIEEVSVAIDRRPLLAPVSATVEPGTCLAVRGENGSGKTTLLRVVAGLLRPSSGRVRIGDQVVDERLPRTRQQVATLLGGSAAYRDLTVWEHLLLIDASWGGDEASVDHRAGRVLDLLRIEGLADRFPHQLSSGQSHLVDLALVLFRPGDVLVLDEPEQRLDDERRAIVADVLRDRADAGATVLMATHDAELTEAVADEVLTLTTADHEAAGG</sequence>
<reference evidence="9 10" key="1">
    <citation type="submission" date="2020-07" db="EMBL/GenBank/DDBJ databases">
        <title>Sequencing the genomes of 1000 actinobacteria strains.</title>
        <authorList>
            <person name="Klenk H.-P."/>
        </authorList>
    </citation>
    <scope>NUCLEOTIDE SEQUENCE [LARGE SCALE GENOMIC DNA]</scope>
    <source>
        <strain evidence="9 10">DSM 24723</strain>
    </source>
</reference>
<feature type="region of interest" description="Disordered" evidence="7">
    <location>
        <begin position="1"/>
        <end position="21"/>
    </location>
</feature>
<dbReference type="GO" id="GO:0016887">
    <property type="term" value="F:ATP hydrolysis activity"/>
    <property type="evidence" value="ECO:0007669"/>
    <property type="project" value="InterPro"/>
</dbReference>
<dbReference type="SMART" id="SM00382">
    <property type="entry name" value="AAA"/>
    <property type="match status" value="1"/>
</dbReference>
<evidence type="ECO:0000256" key="6">
    <source>
        <dbReference type="ARBA" id="ARBA00023251"/>
    </source>
</evidence>
<dbReference type="PANTHER" id="PTHR42711:SF5">
    <property type="entry name" value="ABC TRANSPORTER ATP-BINDING PROTEIN NATA"/>
    <property type="match status" value="1"/>
</dbReference>
<dbReference type="SUPFAM" id="SSF52540">
    <property type="entry name" value="P-loop containing nucleoside triphosphate hydrolases"/>
    <property type="match status" value="1"/>
</dbReference>
<dbReference type="PANTHER" id="PTHR42711">
    <property type="entry name" value="ABC TRANSPORTER ATP-BINDING PROTEIN"/>
    <property type="match status" value="1"/>
</dbReference>
<dbReference type="GO" id="GO:0005524">
    <property type="term" value="F:ATP binding"/>
    <property type="evidence" value="ECO:0007669"/>
    <property type="project" value="UniProtKB-KW"/>
</dbReference>